<evidence type="ECO:0000256" key="1">
    <source>
        <dbReference type="SAM" id="MobiDB-lite"/>
    </source>
</evidence>
<organism evidence="2 3">
    <name type="scientific">Methanoculleus chikugoensis</name>
    <dbReference type="NCBI Taxonomy" id="118126"/>
    <lineage>
        <taxon>Archaea</taxon>
        <taxon>Methanobacteriati</taxon>
        <taxon>Methanobacteriota</taxon>
        <taxon>Stenosarchaea group</taxon>
        <taxon>Methanomicrobia</taxon>
        <taxon>Methanomicrobiales</taxon>
        <taxon>Methanomicrobiaceae</taxon>
        <taxon>Methanoculleus</taxon>
    </lineage>
</organism>
<feature type="compositionally biased region" description="Acidic residues" evidence="1">
    <location>
        <begin position="1"/>
        <end position="11"/>
    </location>
</feature>
<dbReference type="Proteomes" id="UP000824969">
    <property type="component" value="Chromosome"/>
</dbReference>
<gene>
    <name evidence="2" type="ORF">MchiMG62_18660</name>
</gene>
<sequence length="105" mass="11492">MDAPDDIDLFDGDDRPVEGDIPGVDVDDVGPPDGGIAHPFENLFYGRGTDHGSPENLDAGRPMRGISDNDDAIEPESCRFERHARNRRVTGRIGMYTGICDLHRG</sequence>
<protein>
    <submittedName>
        <fullName evidence="2">Uncharacterized protein</fullName>
    </submittedName>
</protein>
<reference evidence="2 3" key="1">
    <citation type="submission" date="2019-06" db="EMBL/GenBank/DDBJ databases">
        <title>Complete genome sequence of Methanoculleus chikugoensis strain MG62.</title>
        <authorList>
            <person name="Asakawa S."/>
            <person name="Dianou D."/>
        </authorList>
    </citation>
    <scope>NUCLEOTIDE SEQUENCE [LARGE SCALE GENOMIC DNA]</scope>
    <source>
        <strain evidence="2 3">MG62</strain>
    </source>
</reference>
<name>A0ABM7H7D8_9EURY</name>
<keyword evidence="3" id="KW-1185">Reference proteome</keyword>
<evidence type="ECO:0000313" key="2">
    <source>
        <dbReference type="EMBL" id="BBL68685.1"/>
    </source>
</evidence>
<accession>A0ABM7H7D8</accession>
<proteinExistence type="predicted"/>
<evidence type="ECO:0000313" key="3">
    <source>
        <dbReference type="Proteomes" id="UP000824969"/>
    </source>
</evidence>
<dbReference type="EMBL" id="AP019781">
    <property type="protein sequence ID" value="BBL68685.1"/>
    <property type="molecule type" value="Genomic_DNA"/>
</dbReference>
<feature type="region of interest" description="Disordered" evidence="1">
    <location>
        <begin position="1"/>
        <end position="72"/>
    </location>
</feature>